<evidence type="ECO:0000256" key="2">
    <source>
        <dbReference type="ARBA" id="ARBA00022840"/>
    </source>
</evidence>
<organism evidence="4">
    <name type="scientific">freshwater metagenome</name>
    <dbReference type="NCBI Taxonomy" id="449393"/>
    <lineage>
        <taxon>unclassified sequences</taxon>
        <taxon>metagenomes</taxon>
        <taxon>ecological metagenomes</taxon>
    </lineage>
</organism>
<accession>A0A6J6JWP5</accession>
<keyword evidence="2" id="KW-0067">ATP-binding</keyword>
<dbReference type="EMBL" id="CAEZWD010000005">
    <property type="protein sequence ID" value="CAB4641462.1"/>
    <property type="molecule type" value="Genomic_DNA"/>
</dbReference>
<dbReference type="Pfam" id="PF00005">
    <property type="entry name" value="ABC_tran"/>
    <property type="match status" value="1"/>
</dbReference>
<name>A0A6J6JWP5_9ZZZZ</name>
<sequence length="270" mass="29423">MLEILDLQDVTVRRGSTEILSHVTWQVSAGERWVVMGSNGAGKTSLMQICSGFMHPTTGAAKVLGYELGRTDVRELRTLVGISSAAVVALLPPQETVLDSILTSAYGISGRWRERYEQVDRDRAHELMADWGLTNFASRRIGNLSEGERKRVQIARALMCDPELLILDEPAAGLDVGGREDLVSRLAQLAGDENSPSLVLVTHHVEEIPPNFTHALLLKSGQVSARGAVSEVVTSSLMSEAFGIALDVEYGDQRWHAQGKQPSRGRRAKG</sequence>
<gene>
    <name evidence="4" type="ORF">UFOPK2171_00108</name>
</gene>
<dbReference type="InterPro" id="IPR003439">
    <property type="entry name" value="ABC_transporter-like_ATP-bd"/>
</dbReference>
<protein>
    <submittedName>
        <fullName evidence="4">Unannotated protein</fullName>
    </submittedName>
</protein>
<dbReference type="AlphaFoldDB" id="A0A6J6JWP5"/>
<evidence type="ECO:0000256" key="1">
    <source>
        <dbReference type="ARBA" id="ARBA00022741"/>
    </source>
</evidence>
<dbReference type="PANTHER" id="PTHR43158:SF2">
    <property type="entry name" value="SKFA PEPTIDE EXPORT ATP-BINDING PROTEIN SKFE"/>
    <property type="match status" value="1"/>
</dbReference>
<dbReference type="PROSITE" id="PS50893">
    <property type="entry name" value="ABC_TRANSPORTER_2"/>
    <property type="match status" value="1"/>
</dbReference>
<feature type="domain" description="ABC transporter" evidence="3">
    <location>
        <begin position="5"/>
        <end position="245"/>
    </location>
</feature>
<proteinExistence type="predicted"/>
<dbReference type="InterPro" id="IPR027417">
    <property type="entry name" value="P-loop_NTPase"/>
</dbReference>
<dbReference type="GO" id="GO:0005524">
    <property type="term" value="F:ATP binding"/>
    <property type="evidence" value="ECO:0007669"/>
    <property type="project" value="UniProtKB-KW"/>
</dbReference>
<evidence type="ECO:0000259" key="3">
    <source>
        <dbReference type="PROSITE" id="PS50893"/>
    </source>
</evidence>
<dbReference type="SMART" id="SM00382">
    <property type="entry name" value="AAA"/>
    <property type="match status" value="1"/>
</dbReference>
<keyword evidence="1" id="KW-0547">Nucleotide-binding</keyword>
<dbReference type="InterPro" id="IPR003593">
    <property type="entry name" value="AAA+_ATPase"/>
</dbReference>
<evidence type="ECO:0000313" key="4">
    <source>
        <dbReference type="EMBL" id="CAB4641462.1"/>
    </source>
</evidence>
<dbReference type="SUPFAM" id="SSF52540">
    <property type="entry name" value="P-loop containing nucleoside triphosphate hydrolases"/>
    <property type="match status" value="1"/>
</dbReference>
<dbReference type="Gene3D" id="3.40.50.300">
    <property type="entry name" value="P-loop containing nucleotide triphosphate hydrolases"/>
    <property type="match status" value="1"/>
</dbReference>
<dbReference type="GO" id="GO:0016887">
    <property type="term" value="F:ATP hydrolysis activity"/>
    <property type="evidence" value="ECO:0007669"/>
    <property type="project" value="InterPro"/>
</dbReference>
<dbReference type="PANTHER" id="PTHR43158">
    <property type="entry name" value="SKFA PEPTIDE EXPORT ATP-BINDING PROTEIN SKFE"/>
    <property type="match status" value="1"/>
</dbReference>
<reference evidence="4" key="1">
    <citation type="submission" date="2020-05" db="EMBL/GenBank/DDBJ databases">
        <authorList>
            <person name="Chiriac C."/>
            <person name="Salcher M."/>
            <person name="Ghai R."/>
            <person name="Kavagutti S V."/>
        </authorList>
    </citation>
    <scope>NUCLEOTIDE SEQUENCE</scope>
</reference>